<accession>A0ABM0Y8Z7</accession>
<dbReference type="RefSeq" id="XP_010497387.1">
    <property type="nucleotide sequence ID" value="XM_010499085.2"/>
</dbReference>
<reference evidence="2" key="1">
    <citation type="journal article" date="2014" name="Nat. Commun.">
        <title>The emerging biofuel crop Camelina sativa retains a highly undifferentiated hexaploid genome structure.</title>
        <authorList>
            <person name="Kagale S."/>
            <person name="Koh C."/>
            <person name="Nixon J."/>
            <person name="Bollina V."/>
            <person name="Clarke W.E."/>
            <person name="Tuteja R."/>
            <person name="Spillane C."/>
            <person name="Robinson S.J."/>
            <person name="Links M.G."/>
            <person name="Clarke C."/>
            <person name="Higgins E.E."/>
            <person name="Huebert T."/>
            <person name="Sharpe A.G."/>
            <person name="Parkin I.A."/>
        </authorList>
    </citation>
    <scope>NUCLEOTIDE SEQUENCE [LARGE SCALE GENOMIC DNA]</scope>
    <source>
        <strain evidence="2">cv. DH55</strain>
    </source>
</reference>
<evidence type="ECO:0000313" key="2">
    <source>
        <dbReference type="Proteomes" id="UP000694864"/>
    </source>
</evidence>
<sequence>MYGDVTDLVAGIRNITTLHLCPDSLEAFHFCCNSMPVFNNLRNLSIESNENNGWQVMPLLLKSCPNLHALSIKGLVHRVTNNCGDACACIPEKKRRKILKKDISCLWTCQVKLLEISDYGGSSQELRQMIHFLGKLACLETVKVGVIAADDDNSNNNNNELVRANVVALPRLSSKCNIQFI</sequence>
<evidence type="ECO:0000313" key="3">
    <source>
        <dbReference type="RefSeq" id="XP_010497387.1"/>
    </source>
</evidence>
<name>A0ABM0Y8Z7_CAMSA</name>
<dbReference type="SMART" id="SM00579">
    <property type="entry name" value="FBD"/>
    <property type="match status" value="1"/>
</dbReference>
<dbReference type="PANTHER" id="PTHR31293:SF12">
    <property type="entry name" value="RNI-LIKE SUPERFAMILY PROTEIN"/>
    <property type="match status" value="1"/>
</dbReference>
<dbReference type="InterPro" id="IPR006566">
    <property type="entry name" value="FBD"/>
</dbReference>
<gene>
    <name evidence="3" type="primary">LOC104774496</name>
</gene>
<dbReference type="Proteomes" id="UP000694864">
    <property type="component" value="Unplaced"/>
</dbReference>
<evidence type="ECO:0000259" key="1">
    <source>
        <dbReference type="SMART" id="SM00579"/>
    </source>
</evidence>
<dbReference type="GeneID" id="104774496"/>
<keyword evidence="2" id="KW-1185">Reference proteome</keyword>
<dbReference type="InterPro" id="IPR055294">
    <property type="entry name" value="FBL60-like"/>
</dbReference>
<organism evidence="2 3">
    <name type="scientific">Camelina sativa</name>
    <name type="common">False flax</name>
    <name type="synonym">Myagrum sativum</name>
    <dbReference type="NCBI Taxonomy" id="90675"/>
    <lineage>
        <taxon>Eukaryota</taxon>
        <taxon>Viridiplantae</taxon>
        <taxon>Streptophyta</taxon>
        <taxon>Embryophyta</taxon>
        <taxon>Tracheophyta</taxon>
        <taxon>Spermatophyta</taxon>
        <taxon>Magnoliopsida</taxon>
        <taxon>eudicotyledons</taxon>
        <taxon>Gunneridae</taxon>
        <taxon>Pentapetalae</taxon>
        <taxon>rosids</taxon>
        <taxon>malvids</taxon>
        <taxon>Brassicales</taxon>
        <taxon>Brassicaceae</taxon>
        <taxon>Camelineae</taxon>
        <taxon>Camelina</taxon>
    </lineage>
</organism>
<proteinExistence type="predicted"/>
<reference evidence="3" key="2">
    <citation type="submission" date="2025-08" db="UniProtKB">
        <authorList>
            <consortium name="RefSeq"/>
        </authorList>
    </citation>
    <scope>IDENTIFICATION</scope>
</reference>
<dbReference type="PANTHER" id="PTHR31293">
    <property type="entry name" value="RNI-LIKE SUPERFAMILY PROTEIN"/>
    <property type="match status" value="1"/>
</dbReference>
<protein>
    <submittedName>
        <fullName evidence="3">F-box/LRR-repeat protein At1g48400-like</fullName>
    </submittedName>
</protein>
<feature type="domain" description="FBD" evidence="1">
    <location>
        <begin position="104"/>
        <end position="181"/>
    </location>
</feature>